<gene>
    <name evidence="2" type="ORF">L9F63_004045</name>
</gene>
<reference evidence="2" key="1">
    <citation type="journal article" date="2023" name="IScience">
        <title>Live-bearing cockroach genome reveals convergent evolutionary mechanisms linked to viviparity in insects and beyond.</title>
        <authorList>
            <person name="Fouks B."/>
            <person name="Harrison M.C."/>
            <person name="Mikhailova A.A."/>
            <person name="Marchal E."/>
            <person name="English S."/>
            <person name="Carruthers M."/>
            <person name="Jennings E.C."/>
            <person name="Chiamaka E.L."/>
            <person name="Frigard R.A."/>
            <person name="Pippel M."/>
            <person name="Attardo G.M."/>
            <person name="Benoit J.B."/>
            <person name="Bornberg-Bauer E."/>
            <person name="Tobe S.S."/>
        </authorList>
    </citation>
    <scope>NUCLEOTIDE SEQUENCE</scope>
    <source>
        <strain evidence="2">Stay&amp;Tobe</strain>
    </source>
</reference>
<evidence type="ECO:0000256" key="1">
    <source>
        <dbReference type="SAM" id="Phobius"/>
    </source>
</evidence>
<dbReference type="EMBL" id="JASPKZ010008350">
    <property type="protein sequence ID" value="KAJ9580283.1"/>
    <property type="molecule type" value="Genomic_DNA"/>
</dbReference>
<keyword evidence="1" id="KW-1133">Transmembrane helix</keyword>
<name>A0AAD7ZI23_DIPPU</name>
<protein>
    <submittedName>
        <fullName evidence="2">Uncharacterized protein</fullName>
    </submittedName>
</protein>
<feature type="transmembrane region" description="Helical" evidence="1">
    <location>
        <begin position="28"/>
        <end position="52"/>
    </location>
</feature>
<feature type="non-terminal residue" evidence="2">
    <location>
        <position position="53"/>
    </location>
</feature>
<dbReference type="Proteomes" id="UP001233999">
    <property type="component" value="Unassembled WGS sequence"/>
</dbReference>
<proteinExistence type="predicted"/>
<comment type="caution">
    <text evidence="2">The sequence shown here is derived from an EMBL/GenBank/DDBJ whole genome shotgun (WGS) entry which is preliminary data.</text>
</comment>
<keyword evidence="1" id="KW-0472">Membrane</keyword>
<keyword evidence="1" id="KW-0812">Transmembrane</keyword>
<evidence type="ECO:0000313" key="2">
    <source>
        <dbReference type="EMBL" id="KAJ9580283.1"/>
    </source>
</evidence>
<reference evidence="2" key="2">
    <citation type="submission" date="2023-05" db="EMBL/GenBank/DDBJ databases">
        <authorList>
            <person name="Fouks B."/>
        </authorList>
    </citation>
    <scope>NUCLEOTIDE SEQUENCE</scope>
    <source>
        <strain evidence="2">Stay&amp;Tobe</strain>
        <tissue evidence="2">Testes</tissue>
    </source>
</reference>
<organism evidence="2 3">
    <name type="scientific">Diploptera punctata</name>
    <name type="common">Pacific beetle cockroach</name>
    <dbReference type="NCBI Taxonomy" id="6984"/>
    <lineage>
        <taxon>Eukaryota</taxon>
        <taxon>Metazoa</taxon>
        <taxon>Ecdysozoa</taxon>
        <taxon>Arthropoda</taxon>
        <taxon>Hexapoda</taxon>
        <taxon>Insecta</taxon>
        <taxon>Pterygota</taxon>
        <taxon>Neoptera</taxon>
        <taxon>Polyneoptera</taxon>
        <taxon>Dictyoptera</taxon>
        <taxon>Blattodea</taxon>
        <taxon>Blaberoidea</taxon>
        <taxon>Blaberidae</taxon>
        <taxon>Diplopterinae</taxon>
        <taxon>Diploptera</taxon>
    </lineage>
</organism>
<evidence type="ECO:0000313" key="3">
    <source>
        <dbReference type="Proteomes" id="UP001233999"/>
    </source>
</evidence>
<accession>A0AAD7ZI23</accession>
<dbReference type="AlphaFoldDB" id="A0AAD7ZI23"/>
<feature type="non-terminal residue" evidence="2">
    <location>
        <position position="1"/>
    </location>
</feature>
<keyword evidence="3" id="KW-1185">Reference proteome</keyword>
<sequence>FSSDSSVPLFHAQVIACVSYSVTDPWAIVLFMSTYNTFSAIIFLFLVVISYVP</sequence>